<keyword evidence="1" id="KW-0812">Transmembrane</keyword>
<name>B1X2M7_CROS5</name>
<evidence type="ECO:0000256" key="1">
    <source>
        <dbReference type="SAM" id="Phobius"/>
    </source>
</evidence>
<dbReference type="InterPro" id="IPR007890">
    <property type="entry name" value="CHASE2"/>
</dbReference>
<dbReference type="SMART" id="SM01080">
    <property type="entry name" value="CHASE2"/>
    <property type="match status" value="1"/>
</dbReference>
<evidence type="ECO:0000259" key="2">
    <source>
        <dbReference type="SMART" id="SM01080"/>
    </source>
</evidence>
<feature type="transmembrane region" description="Helical" evidence="1">
    <location>
        <begin position="339"/>
        <end position="356"/>
    </location>
</feature>
<keyword evidence="1" id="KW-0472">Membrane</keyword>
<dbReference type="KEGG" id="cyt:cce_5042"/>
<sequence length="638" mass="73227">MNKRFRQSLKISILPLVVCLIRLMGGWQSAELSTMDIFFQLKRRDAPDPRIVIVGWQESDIYHFKRIRPSDKMLAQVVEKLQKAEPAVVGIDFLRDIPEPPGREEFLAIFQKYDQVFASAKVTGSQEDPNFAPLPPPPIQESKIADVSAILDGDGVKRRSFLYAQTDPPIPNLGWAVAREYLADKGILPDNNSKWLRLNGITFDPVHQWHSPYVRVDDRGYQIVPNWRKSQFQEYSFAEVLRQDFKLSQVRRKIVLIGATAPSLKDRVFLPFNSNIEGSPTSLPGVASHAQTASFILSATLNGRPIIKFVQEPWISLVIILWGLIGASMLRFPLIARTLLVSGVSFLLIFSSYGLFLKGWWLPIVPCLVAFLSNCLILSVVQYEKNQKEQLEKISQINAKLETRVEKAKIYQEFAAFCSHIARNLLDDYQFLINFKSLYQKLIKAVLLEMETLIEEQSVYRKLENSLSLVQQVTINEADEKIKMFGAFLSRSLPGMDIDSFDLEGLNVTKSQRTLDQLIPEIVVGNLRQIFYDLYDWDSKTQCYFQLDNWSISLDSKLLLKFLHKMIDEVLDIADNSEASEKVKIFFQSSEKDANKMFEIQITYSYTPQEITALEWTINNYQIKVKTLEEVTIWTIII</sequence>
<keyword evidence="4" id="KW-1185">Reference proteome</keyword>
<dbReference type="RefSeq" id="WP_009546199.1">
    <property type="nucleotide sequence ID" value="NC_010547.1"/>
</dbReference>
<dbReference type="AlphaFoldDB" id="B1X2M7"/>
<reference evidence="3 4" key="1">
    <citation type="journal article" date="2008" name="Proc. Natl. Acad. Sci. U.S.A.">
        <title>The genome of Cyanothece 51142, a unicellular diazotrophic cyanobacterium important in the marine nitrogen cycle.</title>
        <authorList>
            <person name="Welsh E.A."/>
            <person name="Liberton M."/>
            <person name="Stoeckel J."/>
            <person name="Loh T."/>
            <person name="Elvitigala T."/>
            <person name="Wang C."/>
            <person name="Wollam A."/>
            <person name="Fulton R.S."/>
            <person name="Clifton S.W."/>
            <person name="Jacobs J.M."/>
            <person name="Aurora R."/>
            <person name="Ghosh B.K."/>
            <person name="Sherman L.A."/>
            <person name="Smith R.D."/>
            <person name="Wilson R.K."/>
            <person name="Pakrasi H.B."/>
        </authorList>
    </citation>
    <scope>NUCLEOTIDE SEQUENCE [LARGE SCALE GENOMIC DNA]</scope>
    <source>
        <strain evidence="4">ATCC 51142 / BH68</strain>
    </source>
</reference>
<organism evidence="3 4">
    <name type="scientific">Crocosphaera subtropica (strain ATCC 51142 / BH68)</name>
    <name type="common">Cyanothece sp. (strain ATCC 51142)</name>
    <dbReference type="NCBI Taxonomy" id="43989"/>
    <lineage>
        <taxon>Bacteria</taxon>
        <taxon>Bacillati</taxon>
        <taxon>Cyanobacteriota</taxon>
        <taxon>Cyanophyceae</taxon>
        <taxon>Oscillatoriophycideae</taxon>
        <taxon>Chroococcales</taxon>
        <taxon>Aphanothecaceae</taxon>
        <taxon>Crocosphaera</taxon>
        <taxon>Crocosphaera subtropica</taxon>
    </lineage>
</organism>
<feature type="transmembrane region" description="Helical" evidence="1">
    <location>
        <begin position="362"/>
        <end position="381"/>
    </location>
</feature>
<feature type="domain" description="CHASE2" evidence="2">
    <location>
        <begin position="27"/>
        <end position="329"/>
    </location>
</feature>
<dbReference type="Proteomes" id="UP000001203">
    <property type="component" value="Chromosome linear"/>
</dbReference>
<dbReference type="HOGENOM" id="CLU_413181_0_0_3"/>
<dbReference type="STRING" id="43989.cce_5042"/>
<dbReference type="OrthoDB" id="337251at2"/>
<gene>
    <name evidence="3" type="ordered locus">cce_5042</name>
</gene>
<evidence type="ECO:0000313" key="4">
    <source>
        <dbReference type="Proteomes" id="UP000001203"/>
    </source>
</evidence>
<feature type="transmembrane region" description="Helical" evidence="1">
    <location>
        <begin position="314"/>
        <end position="332"/>
    </location>
</feature>
<evidence type="ECO:0000313" key="3">
    <source>
        <dbReference type="EMBL" id="ACB54388.1"/>
    </source>
</evidence>
<proteinExistence type="predicted"/>
<keyword evidence="1" id="KW-1133">Transmembrane helix</keyword>
<dbReference type="Pfam" id="PF05226">
    <property type="entry name" value="CHASE2"/>
    <property type="match status" value="1"/>
</dbReference>
<accession>B1X2M7</accession>
<dbReference type="EMBL" id="CP000807">
    <property type="protein sequence ID" value="ACB54388.1"/>
    <property type="molecule type" value="Genomic_DNA"/>
</dbReference>
<dbReference type="eggNOG" id="COG4252">
    <property type="taxonomic scope" value="Bacteria"/>
</dbReference>
<protein>
    <recommendedName>
        <fullName evidence="2">CHASE2 domain-containing protein</fullName>
    </recommendedName>
</protein>